<feature type="compositionally biased region" description="Basic and acidic residues" evidence="12">
    <location>
        <begin position="679"/>
        <end position="694"/>
    </location>
</feature>
<evidence type="ECO:0000259" key="13">
    <source>
        <dbReference type="SMART" id="SM00382"/>
    </source>
</evidence>
<dbReference type="Proteomes" id="UP001562065">
    <property type="component" value="Unassembled WGS sequence"/>
</dbReference>
<dbReference type="Pfam" id="PF13177">
    <property type="entry name" value="DNA_pol3_delta2"/>
    <property type="match status" value="1"/>
</dbReference>
<feature type="domain" description="AAA+ ATPase" evidence="13">
    <location>
        <begin position="37"/>
        <end position="178"/>
    </location>
</feature>
<dbReference type="Gene3D" id="3.40.50.300">
    <property type="entry name" value="P-loop containing nucleotide triphosphate hydrolases"/>
    <property type="match status" value="1"/>
</dbReference>
<evidence type="ECO:0000256" key="11">
    <source>
        <dbReference type="ARBA" id="ARBA00049244"/>
    </source>
</evidence>
<proteinExistence type="inferred from homology"/>
<protein>
    <recommendedName>
        <fullName evidence="2">DNA-directed DNA polymerase</fullName>
        <ecNumber evidence="2">2.7.7.7</ecNumber>
    </recommendedName>
</protein>
<dbReference type="EC" id="2.7.7.7" evidence="2"/>
<dbReference type="PANTHER" id="PTHR11669:SF0">
    <property type="entry name" value="PROTEIN STICHEL-LIKE 2"/>
    <property type="match status" value="1"/>
</dbReference>
<reference evidence="14 15" key="1">
    <citation type="submission" date="2024-07" db="EMBL/GenBank/DDBJ databases">
        <authorList>
            <person name="Ren Q."/>
        </authorList>
    </citation>
    <scope>NUCLEOTIDE SEQUENCE [LARGE SCALE GENOMIC DNA]</scope>
    <source>
        <strain evidence="14 15">REN37</strain>
    </source>
</reference>
<feature type="compositionally biased region" description="Polar residues" evidence="12">
    <location>
        <begin position="425"/>
        <end position="439"/>
    </location>
</feature>
<evidence type="ECO:0000256" key="5">
    <source>
        <dbReference type="ARBA" id="ARBA00022705"/>
    </source>
</evidence>
<dbReference type="EMBL" id="JBGCUO010000001">
    <property type="protein sequence ID" value="MEY1662245.1"/>
    <property type="molecule type" value="Genomic_DNA"/>
</dbReference>
<dbReference type="NCBIfam" id="TIGR02397">
    <property type="entry name" value="dnaX_nterm"/>
    <property type="match status" value="1"/>
</dbReference>
<feature type="region of interest" description="Disordered" evidence="12">
    <location>
        <begin position="619"/>
        <end position="649"/>
    </location>
</feature>
<dbReference type="SUPFAM" id="SSF48019">
    <property type="entry name" value="post-AAA+ oligomerization domain-like"/>
    <property type="match status" value="1"/>
</dbReference>
<dbReference type="CDD" id="cd00009">
    <property type="entry name" value="AAA"/>
    <property type="match status" value="1"/>
</dbReference>
<feature type="compositionally biased region" description="Low complexity" evidence="12">
    <location>
        <begin position="637"/>
        <end position="649"/>
    </location>
</feature>
<comment type="catalytic activity">
    <reaction evidence="11">
        <text>DNA(n) + a 2'-deoxyribonucleoside 5'-triphosphate = DNA(n+1) + diphosphate</text>
        <dbReference type="Rhea" id="RHEA:22508"/>
        <dbReference type="Rhea" id="RHEA-COMP:17339"/>
        <dbReference type="Rhea" id="RHEA-COMP:17340"/>
        <dbReference type="ChEBI" id="CHEBI:33019"/>
        <dbReference type="ChEBI" id="CHEBI:61560"/>
        <dbReference type="ChEBI" id="CHEBI:173112"/>
        <dbReference type="EC" id="2.7.7.7"/>
    </reaction>
</comment>
<feature type="compositionally biased region" description="Low complexity" evidence="12">
    <location>
        <begin position="592"/>
        <end position="602"/>
    </location>
</feature>
<dbReference type="Gene3D" id="3.30.300.150">
    <property type="entry name" value="DNA polymerase III, tau subunit, domain V"/>
    <property type="match status" value="1"/>
</dbReference>
<evidence type="ECO:0000256" key="2">
    <source>
        <dbReference type="ARBA" id="ARBA00012417"/>
    </source>
</evidence>
<evidence type="ECO:0000256" key="4">
    <source>
        <dbReference type="ARBA" id="ARBA00022695"/>
    </source>
</evidence>
<keyword evidence="9" id="KW-0067">ATP-binding</keyword>
<dbReference type="RefSeq" id="WP_369455482.1">
    <property type="nucleotide sequence ID" value="NZ_JBGCUO010000001.1"/>
</dbReference>
<accession>A0ABV4AHX4</accession>
<dbReference type="PANTHER" id="PTHR11669">
    <property type="entry name" value="REPLICATION FACTOR C / DNA POLYMERASE III GAMMA-TAU SUBUNIT"/>
    <property type="match status" value="1"/>
</dbReference>
<evidence type="ECO:0000256" key="9">
    <source>
        <dbReference type="ARBA" id="ARBA00022840"/>
    </source>
</evidence>
<comment type="caution">
    <text evidence="14">The sequence shown here is derived from an EMBL/GenBank/DDBJ whole genome shotgun (WGS) entry which is preliminary data.</text>
</comment>
<evidence type="ECO:0000256" key="12">
    <source>
        <dbReference type="SAM" id="MobiDB-lite"/>
    </source>
</evidence>
<dbReference type="Gene3D" id="1.20.272.10">
    <property type="match status" value="1"/>
</dbReference>
<dbReference type="InterPro" id="IPR022754">
    <property type="entry name" value="DNA_pol_III_gamma-3"/>
</dbReference>
<dbReference type="GO" id="GO:0003887">
    <property type="term" value="F:DNA-directed DNA polymerase activity"/>
    <property type="evidence" value="ECO:0007669"/>
    <property type="project" value="UniProtKB-EC"/>
</dbReference>
<dbReference type="SUPFAM" id="SSF52540">
    <property type="entry name" value="P-loop containing nucleoside triphosphate hydrolases"/>
    <property type="match status" value="1"/>
</dbReference>
<feature type="compositionally biased region" description="Low complexity" evidence="12">
    <location>
        <begin position="571"/>
        <end position="584"/>
    </location>
</feature>
<dbReference type="InterPro" id="IPR012763">
    <property type="entry name" value="DNA_pol_III_sug/sutau_N"/>
</dbReference>
<dbReference type="NCBIfam" id="NF005942">
    <property type="entry name" value="PRK07994.1"/>
    <property type="match status" value="1"/>
</dbReference>
<dbReference type="Pfam" id="PF12170">
    <property type="entry name" value="DNA_pol3_tau_5"/>
    <property type="match status" value="1"/>
</dbReference>
<feature type="region of interest" description="Disordered" evidence="12">
    <location>
        <begin position="661"/>
        <end position="694"/>
    </location>
</feature>
<keyword evidence="7" id="KW-0547">Nucleotide-binding</keyword>
<keyword evidence="8" id="KW-0862">Zinc</keyword>
<evidence type="ECO:0000256" key="3">
    <source>
        <dbReference type="ARBA" id="ARBA00022679"/>
    </source>
</evidence>
<feature type="compositionally biased region" description="Low complexity" evidence="12">
    <location>
        <begin position="387"/>
        <end position="403"/>
    </location>
</feature>
<dbReference type="InterPro" id="IPR003593">
    <property type="entry name" value="AAA+_ATPase"/>
</dbReference>
<evidence type="ECO:0000313" key="15">
    <source>
        <dbReference type="Proteomes" id="UP001562065"/>
    </source>
</evidence>
<keyword evidence="5" id="KW-0235">DNA replication</keyword>
<keyword evidence="10" id="KW-0239">DNA-directed DNA polymerase</keyword>
<dbReference type="Gene3D" id="1.10.8.60">
    <property type="match status" value="1"/>
</dbReference>
<dbReference type="InterPro" id="IPR027417">
    <property type="entry name" value="P-loop_NTPase"/>
</dbReference>
<feature type="region of interest" description="Disordered" evidence="12">
    <location>
        <begin position="359"/>
        <end position="602"/>
    </location>
</feature>
<keyword evidence="3 14" id="KW-0808">Transferase</keyword>
<dbReference type="SMART" id="SM00382">
    <property type="entry name" value="AAA"/>
    <property type="match status" value="1"/>
</dbReference>
<dbReference type="InterPro" id="IPR045085">
    <property type="entry name" value="HLD_clamp_pol_III_gamma_tau"/>
</dbReference>
<evidence type="ECO:0000313" key="14">
    <source>
        <dbReference type="EMBL" id="MEY1662245.1"/>
    </source>
</evidence>
<dbReference type="InterPro" id="IPR021029">
    <property type="entry name" value="DNA_pol_III_tau_dom-5"/>
</dbReference>
<evidence type="ECO:0000256" key="8">
    <source>
        <dbReference type="ARBA" id="ARBA00022833"/>
    </source>
</evidence>
<dbReference type="InterPro" id="IPR050238">
    <property type="entry name" value="DNA_Rep/Repair_Clamp_Loader"/>
</dbReference>
<organism evidence="14 15">
    <name type="scientific">Isoalcanivorax beigongshangi</name>
    <dbReference type="NCBI Taxonomy" id="3238810"/>
    <lineage>
        <taxon>Bacteria</taxon>
        <taxon>Pseudomonadati</taxon>
        <taxon>Pseudomonadota</taxon>
        <taxon>Gammaproteobacteria</taxon>
        <taxon>Oceanospirillales</taxon>
        <taxon>Alcanivoracaceae</taxon>
        <taxon>Isoalcanivorax</taxon>
    </lineage>
</organism>
<evidence type="ECO:0000256" key="10">
    <source>
        <dbReference type="ARBA" id="ARBA00022932"/>
    </source>
</evidence>
<dbReference type="Pfam" id="PF12169">
    <property type="entry name" value="DNA_pol3_gamma3"/>
    <property type="match status" value="1"/>
</dbReference>
<keyword evidence="15" id="KW-1185">Reference proteome</keyword>
<evidence type="ECO:0000256" key="7">
    <source>
        <dbReference type="ARBA" id="ARBA00022741"/>
    </source>
</evidence>
<keyword evidence="4 14" id="KW-0548">Nucleotidyltransferase</keyword>
<feature type="compositionally biased region" description="Low complexity" evidence="12">
    <location>
        <begin position="453"/>
        <end position="462"/>
    </location>
</feature>
<keyword evidence="6" id="KW-0479">Metal-binding</keyword>
<feature type="compositionally biased region" description="Low complexity" evidence="12">
    <location>
        <begin position="520"/>
        <end position="535"/>
    </location>
</feature>
<dbReference type="InterPro" id="IPR038249">
    <property type="entry name" value="PolIII_tau_V_sf"/>
</dbReference>
<name>A0ABV4AHX4_9GAMM</name>
<evidence type="ECO:0000256" key="1">
    <source>
        <dbReference type="ARBA" id="ARBA00006360"/>
    </source>
</evidence>
<sequence length="821" mass="86992">MSYQVLARKYRPRSFTELVGQEHVSRALTHALDQDRLHHAYLFTGTRGCGKTTIARILAKCLNCEQGVSSHPCGTCSACREINEGRFVDLIEVDAASRTKVEDTRELLDNVQYAPTRGRYKVYLIDEVHMLSTHSFNALLKTLEEPPPHVKFLLATTDPQKLPITVLSRCLQFSLKALPADRIASHLAVLLEQEMIRFEPDSLQALGRTARGSMRDALSLTDQAIAFSNEHLTQSAVSQMLGTVDRDHVIQLLHALATAEPAGVLNTLDQIAEHSPDETALLDELIQALHRLAVAQVVPERERDPAMAALAAAFQAEQVQLFYDVAVRGRRDLPDVPDPRAGLEMVLLRMLVFRPDGVYSQGGDAPPKKPSEPAPQSGAGGVPDLQALLSTAPSPAPLPTATAVVEPRQKAVADAGEAAPPAALNLSNTPQRSAASETVTVVEENQAFGETDAAQVAPSASVPAPPPVSPSQGQDPSASTAGPLGASGAGASTEKVPPAPAADDSLPQQRAAAPLQSAPVAVATESSTPAATTESGMPAAVERSAAPVTPMAPNSGYQEAPPPDWDDVPPWEDAPAAWVDDPAPAALPTPEPAASAAPVATAQVGPVAAVVQSEPSHAAPAVVSSPMPQAPLPEPGGAPAAAEAPDSARAALERALRGDITPLPLSDAPQAPAELPEPPPRDGRARLPSDLPDDHPASEWARLVVQLDLEGVTLNLACNCALAGQQGEHWQLLIARGHQVLASRERVQELEDALARHLQRPARVDIEIRETVGDTPDDLTRRYRAERLDAARTAILADTTIQTLVQQFDGRLDLESIDPLD</sequence>
<dbReference type="NCBIfam" id="NF004046">
    <property type="entry name" value="PRK05563.1"/>
    <property type="match status" value="1"/>
</dbReference>
<evidence type="ECO:0000256" key="6">
    <source>
        <dbReference type="ARBA" id="ARBA00022723"/>
    </source>
</evidence>
<dbReference type="CDD" id="cd18137">
    <property type="entry name" value="HLD_clamp_pol_III_gamma_tau"/>
    <property type="match status" value="1"/>
</dbReference>
<dbReference type="Pfam" id="PF22608">
    <property type="entry name" value="DNAX_ATPase_lid"/>
    <property type="match status" value="1"/>
</dbReference>
<dbReference type="InterPro" id="IPR008921">
    <property type="entry name" value="DNA_pol3_clamp-load_cplx_C"/>
</dbReference>
<comment type="similarity">
    <text evidence="1">Belongs to the DnaX/STICHEL family.</text>
</comment>
<feature type="compositionally biased region" description="Low complexity" evidence="12">
    <location>
        <begin position="412"/>
        <end position="423"/>
    </location>
</feature>
<feature type="compositionally biased region" description="Low complexity" evidence="12">
    <location>
        <begin position="470"/>
        <end position="493"/>
    </location>
</feature>
<gene>
    <name evidence="14" type="primary">dnaX</name>
    <name evidence="14" type="ORF">AB5I84_08805</name>
</gene>